<dbReference type="InterPro" id="IPR000524">
    <property type="entry name" value="Tscrpt_reg_HTH_GntR"/>
</dbReference>
<evidence type="ECO:0000313" key="6">
    <source>
        <dbReference type="Proteomes" id="UP000019202"/>
    </source>
</evidence>
<dbReference type="InterPro" id="IPR036390">
    <property type="entry name" value="WH_DNA-bd_sf"/>
</dbReference>
<evidence type="ECO:0000256" key="2">
    <source>
        <dbReference type="ARBA" id="ARBA00023125"/>
    </source>
</evidence>
<dbReference type="PANTHER" id="PTHR43537">
    <property type="entry name" value="TRANSCRIPTIONAL REGULATOR, GNTR FAMILY"/>
    <property type="match status" value="1"/>
</dbReference>
<keyword evidence="2" id="KW-0238">DNA-binding</keyword>
<evidence type="ECO:0000313" key="5">
    <source>
        <dbReference type="EMBL" id="CDL81888.1"/>
    </source>
</evidence>
<dbReference type="PANTHER" id="PTHR43537:SF5">
    <property type="entry name" value="UXU OPERON TRANSCRIPTIONAL REGULATOR"/>
    <property type="match status" value="1"/>
</dbReference>
<dbReference type="SUPFAM" id="SSF46785">
    <property type="entry name" value="Winged helix' DNA-binding domain"/>
    <property type="match status" value="1"/>
</dbReference>
<dbReference type="GO" id="GO:0003677">
    <property type="term" value="F:DNA binding"/>
    <property type="evidence" value="ECO:0007669"/>
    <property type="project" value="UniProtKB-KW"/>
</dbReference>
<dbReference type="InterPro" id="IPR011711">
    <property type="entry name" value="GntR_C"/>
</dbReference>
<dbReference type="InterPro" id="IPR036388">
    <property type="entry name" value="WH-like_DNA-bd_sf"/>
</dbReference>
<dbReference type="Pfam" id="PF00392">
    <property type="entry name" value="GntR"/>
    <property type="match status" value="1"/>
</dbReference>
<gene>
    <name evidence="5" type="ORF">XSR1_170012</name>
</gene>
<dbReference type="Proteomes" id="UP000019202">
    <property type="component" value="Unassembled WGS sequence"/>
</dbReference>
<dbReference type="SUPFAM" id="SSF48008">
    <property type="entry name" value="GntR ligand-binding domain-like"/>
    <property type="match status" value="1"/>
</dbReference>
<protein>
    <submittedName>
        <fullName evidence="5">Regulatory protein, gntr</fullName>
    </submittedName>
</protein>
<dbReference type="Gene3D" id="1.20.120.530">
    <property type="entry name" value="GntR ligand-binding domain-like"/>
    <property type="match status" value="1"/>
</dbReference>
<dbReference type="Gene3D" id="1.10.10.10">
    <property type="entry name" value="Winged helix-like DNA-binding domain superfamily/Winged helix DNA-binding domain"/>
    <property type="match status" value="1"/>
</dbReference>
<feature type="domain" description="HTH gntR-type" evidence="4">
    <location>
        <begin position="33"/>
        <end position="103"/>
    </location>
</feature>
<evidence type="ECO:0000256" key="3">
    <source>
        <dbReference type="ARBA" id="ARBA00023163"/>
    </source>
</evidence>
<proteinExistence type="predicted"/>
<keyword evidence="6" id="KW-1185">Reference proteome</keyword>
<dbReference type="STRING" id="1427518.XSR1_170012"/>
<dbReference type="CDD" id="cd07377">
    <property type="entry name" value="WHTH_GntR"/>
    <property type="match status" value="1"/>
</dbReference>
<dbReference type="PRINTS" id="PR00035">
    <property type="entry name" value="HTHGNTR"/>
</dbReference>
<dbReference type="GO" id="GO:0003700">
    <property type="term" value="F:DNA-binding transcription factor activity"/>
    <property type="evidence" value="ECO:0007669"/>
    <property type="project" value="InterPro"/>
</dbReference>
<reference evidence="5" key="1">
    <citation type="submission" date="2013-11" db="EMBL/GenBank/DDBJ databases">
        <title>Draft genome sequence and annotation of the entomopathogenic bacteria, Xenorhabdus cabanillasi strain JM26 and Xenorhabdus szentirmai strain DSM 16338.</title>
        <authorList>
            <person name="Gualtieri M."/>
            <person name="Ogier J.C."/>
            <person name="Pages S."/>
            <person name="Givaudan A."/>
            <person name="Gaudriault S."/>
        </authorList>
    </citation>
    <scope>NUCLEOTIDE SEQUENCE [LARGE SCALE GENOMIC DNA]</scope>
    <source>
        <strain evidence="5">DSM 16338</strain>
    </source>
</reference>
<dbReference type="EMBL" id="CBXF010000074">
    <property type="protein sequence ID" value="CDL81888.1"/>
    <property type="molecule type" value="Genomic_DNA"/>
</dbReference>
<dbReference type="InterPro" id="IPR008920">
    <property type="entry name" value="TF_FadR/GntR_C"/>
</dbReference>
<dbReference type="SMART" id="SM00345">
    <property type="entry name" value="HTH_GNTR"/>
    <property type="match status" value="1"/>
</dbReference>
<evidence type="ECO:0000259" key="4">
    <source>
        <dbReference type="PROSITE" id="PS50949"/>
    </source>
</evidence>
<keyword evidence="1" id="KW-0805">Transcription regulation</keyword>
<evidence type="ECO:0000256" key="1">
    <source>
        <dbReference type="ARBA" id="ARBA00023015"/>
    </source>
</evidence>
<dbReference type="AlphaFoldDB" id="W1IVQ0"/>
<keyword evidence="3" id="KW-0804">Transcription</keyword>
<comment type="caution">
    <text evidence="5">The sequence shown here is derived from an EMBL/GenBank/DDBJ whole genome shotgun (WGS) entry which is preliminary data.</text>
</comment>
<sequence>MSREYIMATDAYQVFEGTFMSTAPLVYTPIGQTSRAEQVVERLSNAIVVGLLEAESQLPNEAELSRLMGVSPVTVREALNTLRERGLIDTRRGRNGGSFVCQVSTETMFAHHPLRLMTSAYLADLGEFHSALVGHSARLAAQRSMPSESKRLNELIDTFASEKQPDARTQADMRCLLTIAAHAQSPRLANQELEIQAEWVPLLTSLYQNDETHAEAVAAYRSIQQALHSADALAAYVKAQDMIAMLTDRLLAHKLKLNIMQKDAVSDD</sequence>
<dbReference type="PROSITE" id="PS50949">
    <property type="entry name" value="HTH_GNTR"/>
    <property type="match status" value="1"/>
</dbReference>
<accession>W1IVQ0</accession>
<dbReference type="Pfam" id="PF07729">
    <property type="entry name" value="FCD"/>
    <property type="match status" value="1"/>
</dbReference>
<name>W1IVQ0_9GAMM</name>
<organism evidence="5 6">
    <name type="scientific">Xenorhabdus szentirmaii DSM 16338</name>
    <dbReference type="NCBI Taxonomy" id="1427518"/>
    <lineage>
        <taxon>Bacteria</taxon>
        <taxon>Pseudomonadati</taxon>
        <taxon>Pseudomonadota</taxon>
        <taxon>Gammaproteobacteria</taxon>
        <taxon>Enterobacterales</taxon>
        <taxon>Morganellaceae</taxon>
        <taxon>Xenorhabdus</taxon>
    </lineage>
</organism>